<proteinExistence type="predicted"/>
<dbReference type="PANTHER" id="PTHR22946:SF0">
    <property type="entry name" value="DIENELACTONE HYDROLASE DOMAIN-CONTAINING PROTEIN"/>
    <property type="match status" value="1"/>
</dbReference>
<accession>A0A3A6VES4</accession>
<dbReference type="InterPro" id="IPR002925">
    <property type="entry name" value="Dienelactn_hydro"/>
</dbReference>
<dbReference type="SUPFAM" id="SSF53474">
    <property type="entry name" value="alpha/beta-Hydrolases"/>
    <property type="match status" value="1"/>
</dbReference>
<name>A0A3A6VES4_LEGPN</name>
<evidence type="ECO:0000313" key="3">
    <source>
        <dbReference type="Proteomes" id="UP000277145"/>
    </source>
</evidence>
<dbReference type="EMBL" id="QWDR01000001">
    <property type="protein sequence ID" value="RJY34391.1"/>
    <property type="molecule type" value="Genomic_DNA"/>
</dbReference>
<dbReference type="InterPro" id="IPR050261">
    <property type="entry name" value="FrsA_esterase"/>
</dbReference>
<reference evidence="2 3" key="1">
    <citation type="submission" date="2018-08" db="EMBL/GenBank/DDBJ databases">
        <title>Genome Sequences of Legionella pneumophila subsp. pneumophila Isolates, Recovered from a Drinking Water System in a Large Builging.</title>
        <authorList>
            <person name="Gomez-Alvarez V."/>
            <person name="Boczek L."/>
            <person name="King D."/>
            <person name="Pemberton A."/>
            <person name="Pfaller S."/>
            <person name="Rodgers M."/>
            <person name="Santodomingo J."/>
            <person name="Revetta R."/>
        </authorList>
    </citation>
    <scope>NUCLEOTIDE SEQUENCE [LARGE SCALE GENOMIC DNA]</scope>
    <source>
        <strain evidence="2 3">L01C.1</strain>
    </source>
</reference>
<dbReference type="GO" id="GO:0016787">
    <property type="term" value="F:hydrolase activity"/>
    <property type="evidence" value="ECO:0007669"/>
    <property type="project" value="InterPro"/>
</dbReference>
<dbReference type="PANTHER" id="PTHR22946">
    <property type="entry name" value="DIENELACTONE HYDROLASE DOMAIN-CONTAINING PROTEIN-RELATED"/>
    <property type="match status" value="1"/>
</dbReference>
<protein>
    <submittedName>
        <fullName evidence="2">Carboxymethylenebutenolidase</fullName>
    </submittedName>
</protein>
<dbReference type="InterPro" id="IPR029058">
    <property type="entry name" value="AB_hydrolase_fold"/>
</dbReference>
<comment type="caution">
    <text evidence="2">The sequence shown here is derived from an EMBL/GenBank/DDBJ whole genome shotgun (WGS) entry which is preliminary data.</text>
</comment>
<evidence type="ECO:0000313" key="2">
    <source>
        <dbReference type="EMBL" id="RJY34391.1"/>
    </source>
</evidence>
<dbReference type="Gene3D" id="3.40.50.1820">
    <property type="entry name" value="alpha/beta hydrolase"/>
    <property type="match status" value="1"/>
</dbReference>
<dbReference type="AlphaFoldDB" id="A0A3A6VES4"/>
<dbReference type="Pfam" id="PF01738">
    <property type="entry name" value="DLH"/>
    <property type="match status" value="1"/>
</dbReference>
<dbReference type="Proteomes" id="UP000277145">
    <property type="component" value="Unassembled WGS sequence"/>
</dbReference>
<organism evidence="2 3">
    <name type="scientific">Legionella pneumophila subsp. pneumophila</name>
    <dbReference type="NCBI Taxonomy" id="91891"/>
    <lineage>
        <taxon>Bacteria</taxon>
        <taxon>Pseudomonadati</taxon>
        <taxon>Pseudomonadota</taxon>
        <taxon>Gammaproteobacteria</taxon>
        <taxon>Legionellales</taxon>
        <taxon>Legionellaceae</taxon>
        <taxon>Legionella</taxon>
    </lineage>
</organism>
<evidence type="ECO:0000259" key="1">
    <source>
        <dbReference type="Pfam" id="PF01738"/>
    </source>
</evidence>
<feature type="domain" description="Dienelactone hydrolase" evidence="1">
    <location>
        <begin position="31"/>
        <end position="245"/>
    </location>
</feature>
<sequence length="248" mass="27495">MGGLLKTRIIMLVTKEVEYEDGDTVCKGFIAYHASISKPLPCVMVAHDWGGRGEGVCNKAIQLAGMGYIGFAIDMYGNAKLGKDKVEKRALMTPFRENRGKLITRINAAFSKVVQLPEVDRDNVAAIGYCFGGLCVLDLIRSGAPLRGVVSFHGVLLPLEGESNKPLHAKVLILHGYDDPLVPIEQVNQFSIEMTERKVDWQVHVYGQTAHSFTDPNANDDEMGLHYNKLADQRSWQSTQLFLQDLFA</sequence>
<gene>
    <name evidence="2" type="ORF">D1H98_06275</name>
</gene>